<dbReference type="Proteomes" id="UP000239907">
    <property type="component" value="Unassembled WGS sequence"/>
</dbReference>
<dbReference type="EMBL" id="MQWA01000001">
    <property type="protein sequence ID" value="PQJ29427.1"/>
    <property type="molecule type" value="Genomic_DNA"/>
</dbReference>
<dbReference type="InterPro" id="IPR028082">
    <property type="entry name" value="Peripla_BP_I"/>
</dbReference>
<evidence type="ECO:0000313" key="6">
    <source>
        <dbReference type="Proteomes" id="UP000239907"/>
    </source>
</evidence>
<dbReference type="SUPFAM" id="SSF53822">
    <property type="entry name" value="Periplasmic binding protein-like I"/>
    <property type="match status" value="1"/>
</dbReference>
<sequence>MNKNPARHVAISLEMEWAYKQHLEVFAGCQKYADEMGWNCQIHPAVDRTPISESGTSFDGIIARATPAIAEYAEKTKTPLMNVWLNSQVKNLPGVFPDYNRSGEMGAEHLLSRGFSNFGYMGCQTDINARQQYDGFRATLAEHGYRCSAQLYSRSRLTGTAPGWEEFVSSIKDWMKNWQLPIGILVSSDLHARYLVDICRSNNLKVSEDVAVIGTGNETSICESPPSTLTSIDMGFAQVGYQAAARLERLMNGESLAESTILISPSDIVPRQSTDLYACNDPIVSQALHFIAENCQRNINVSDVVRGVTTNRRGLERRFKQALGKSISGEIARLRLERAKHHLAQTNSTIKEVAAAAGFRDADHFYKVFNRIEGIPPSQYRETHQQLFTKDSQR</sequence>
<evidence type="ECO:0000256" key="1">
    <source>
        <dbReference type="ARBA" id="ARBA00023015"/>
    </source>
</evidence>
<dbReference type="Gene3D" id="1.10.10.60">
    <property type="entry name" value="Homeodomain-like"/>
    <property type="match status" value="1"/>
</dbReference>
<keyword evidence="2" id="KW-0238">DNA-binding</keyword>
<dbReference type="GO" id="GO:0003700">
    <property type="term" value="F:DNA-binding transcription factor activity"/>
    <property type="evidence" value="ECO:0007669"/>
    <property type="project" value="InterPro"/>
</dbReference>
<dbReference type="PANTHER" id="PTHR30146:SF24">
    <property type="entry name" value="XYLOSE OPERON REGULATORY PROTEIN"/>
    <property type="match status" value="1"/>
</dbReference>
<dbReference type="Pfam" id="PF12833">
    <property type="entry name" value="HTH_18"/>
    <property type="match status" value="1"/>
</dbReference>
<dbReference type="PANTHER" id="PTHR30146">
    <property type="entry name" value="LACI-RELATED TRANSCRIPTIONAL REPRESSOR"/>
    <property type="match status" value="1"/>
</dbReference>
<dbReference type="InterPro" id="IPR009057">
    <property type="entry name" value="Homeodomain-like_sf"/>
</dbReference>
<dbReference type="InterPro" id="IPR020449">
    <property type="entry name" value="Tscrpt_reg_AraC-type_HTH"/>
</dbReference>
<feature type="domain" description="HTH araC/xylS-type" evidence="4">
    <location>
        <begin position="285"/>
        <end position="383"/>
    </location>
</feature>
<dbReference type="SUPFAM" id="SSF46689">
    <property type="entry name" value="Homeodomain-like"/>
    <property type="match status" value="1"/>
</dbReference>
<dbReference type="InterPro" id="IPR018060">
    <property type="entry name" value="HTH_AraC"/>
</dbReference>
<evidence type="ECO:0000259" key="4">
    <source>
        <dbReference type="PROSITE" id="PS01124"/>
    </source>
</evidence>
<dbReference type="PROSITE" id="PS01124">
    <property type="entry name" value="HTH_ARAC_FAMILY_2"/>
    <property type="match status" value="1"/>
</dbReference>
<proteinExistence type="predicted"/>
<comment type="caution">
    <text evidence="5">The sequence shown here is derived from an EMBL/GenBank/DDBJ whole genome shotgun (WGS) entry which is preliminary data.</text>
</comment>
<dbReference type="Gene3D" id="3.40.50.2300">
    <property type="match status" value="2"/>
</dbReference>
<dbReference type="Pfam" id="PF13377">
    <property type="entry name" value="Peripla_BP_3"/>
    <property type="match status" value="1"/>
</dbReference>
<dbReference type="InterPro" id="IPR046335">
    <property type="entry name" value="LacI/GalR-like_sensor"/>
</dbReference>
<name>A0A2S7U4I6_9BACT</name>
<dbReference type="SMART" id="SM00342">
    <property type="entry name" value="HTH_ARAC"/>
    <property type="match status" value="1"/>
</dbReference>
<organism evidence="5 6">
    <name type="scientific">Rubritalea profundi</name>
    <dbReference type="NCBI Taxonomy" id="1658618"/>
    <lineage>
        <taxon>Bacteria</taxon>
        <taxon>Pseudomonadati</taxon>
        <taxon>Verrucomicrobiota</taxon>
        <taxon>Verrucomicrobiia</taxon>
        <taxon>Verrucomicrobiales</taxon>
        <taxon>Rubritaleaceae</taxon>
        <taxon>Rubritalea</taxon>
    </lineage>
</organism>
<dbReference type="AlphaFoldDB" id="A0A2S7U4I6"/>
<keyword evidence="6" id="KW-1185">Reference proteome</keyword>
<keyword evidence="3" id="KW-0804">Transcription</keyword>
<dbReference type="GO" id="GO:0000976">
    <property type="term" value="F:transcription cis-regulatory region binding"/>
    <property type="evidence" value="ECO:0007669"/>
    <property type="project" value="TreeGrafter"/>
</dbReference>
<dbReference type="OrthoDB" id="9792510at2"/>
<keyword evidence="1" id="KW-0805">Transcription regulation</keyword>
<evidence type="ECO:0000256" key="3">
    <source>
        <dbReference type="ARBA" id="ARBA00023163"/>
    </source>
</evidence>
<dbReference type="RefSeq" id="WP_105043926.1">
    <property type="nucleotide sequence ID" value="NZ_MQWA01000001.1"/>
</dbReference>
<accession>A0A2S7U4I6</accession>
<dbReference type="InterPro" id="IPR018062">
    <property type="entry name" value="HTH_AraC-typ_CS"/>
</dbReference>
<dbReference type="PROSITE" id="PS00041">
    <property type="entry name" value="HTH_ARAC_FAMILY_1"/>
    <property type="match status" value="1"/>
</dbReference>
<gene>
    <name evidence="5" type="ORF">BSZ32_13650</name>
</gene>
<protein>
    <recommendedName>
        <fullName evidence="4">HTH araC/xylS-type domain-containing protein</fullName>
    </recommendedName>
</protein>
<reference evidence="5 6" key="1">
    <citation type="submission" date="2016-12" db="EMBL/GenBank/DDBJ databases">
        <title>Study of bacterial adaptation to deep sea.</title>
        <authorList>
            <person name="Song J."/>
            <person name="Yoshizawa S."/>
            <person name="Kogure K."/>
        </authorList>
    </citation>
    <scope>NUCLEOTIDE SEQUENCE [LARGE SCALE GENOMIC DNA]</scope>
    <source>
        <strain evidence="5 6">SAORIC-165</strain>
    </source>
</reference>
<evidence type="ECO:0000256" key="2">
    <source>
        <dbReference type="ARBA" id="ARBA00023125"/>
    </source>
</evidence>
<evidence type="ECO:0000313" key="5">
    <source>
        <dbReference type="EMBL" id="PQJ29427.1"/>
    </source>
</evidence>
<dbReference type="PRINTS" id="PR00032">
    <property type="entry name" value="HTHARAC"/>
</dbReference>